<feature type="compositionally biased region" description="Polar residues" evidence="1">
    <location>
        <begin position="58"/>
        <end position="67"/>
    </location>
</feature>
<dbReference type="EMBL" id="MLKD01000025">
    <property type="protein sequence ID" value="OQE16187.1"/>
    <property type="molecule type" value="Genomic_DNA"/>
</dbReference>
<feature type="region of interest" description="Disordered" evidence="1">
    <location>
        <begin position="52"/>
        <end position="94"/>
    </location>
</feature>
<comment type="caution">
    <text evidence="2">The sequence shown here is derived from an EMBL/GenBank/DDBJ whole genome shotgun (WGS) entry which is preliminary data.</text>
</comment>
<feature type="compositionally biased region" description="Polar residues" evidence="1">
    <location>
        <begin position="77"/>
        <end position="90"/>
    </location>
</feature>
<keyword evidence="3" id="KW-1185">Reference proteome</keyword>
<protein>
    <submittedName>
        <fullName evidence="2">Uncharacterized protein</fullName>
    </submittedName>
</protein>
<sequence length="224" mass="25738">MLDLKHSDHTKYAFWITSSSMRSAVALLNDSSVHVTYELYCKKDPVITVIVRPERDPSPNSSQTPSAEDSLRERQKVSGQQKLQNVSWTQDEAERGVSPEDVVVTAMTTYHHPVQVTVNKDIWETLFREHSRLEFLEIWDSTHEKKILRMEYTSSLFQDYPKRLQMLVDPYFIGKPYFSEAASQAIPAIPFESDTLKGKIEKLQEENCSSHCLASMLLHAFGLQ</sequence>
<evidence type="ECO:0000256" key="1">
    <source>
        <dbReference type="SAM" id="MobiDB-lite"/>
    </source>
</evidence>
<evidence type="ECO:0000313" key="3">
    <source>
        <dbReference type="Proteomes" id="UP000191285"/>
    </source>
</evidence>
<gene>
    <name evidence="2" type="ORF">PENSTE_c025G06250</name>
</gene>
<reference evidence="3" key="1">
    <citation type="journal article" date="2017" name="Nat. Microbiol.">
        <title>Global analysis of biosynthetic gene clusters reveals vast potential of secondary metabolite production in Penicillium species.</title>
        <authorList>
            <person name="Nielsen J.C."/>
            <person name="Grijseels S."/>
            <person name="Prigent S."/>
            <person name="Ji B."/>
            <person name="Dainat J."/>
            <person name="Nielsen K.F."/>
            <person name="Frisvad J.C."/>
            <person name="Workman M."/>
            <person name="Nielsen J."/>
        </authorList>
    </citation>
    <scope>NUCLEOTIDE SEQUENCE [LARGE SCALE GENOMIC DNA]</scope>
    <source>
        <strain evidence="3">IBT 24891</strain>
    </source>
</reference>
<dbReference type="AlphaFoldDB" id="A0A1V6SQ52"/>
<name>A0A1V6SQ52_9EURO</name>
<organism evidence="2 3">
    <name type="scientific">Penicillium steckii</name>
    <dbReference type="NCBI Taxonomy" id="303698"/>
    <lineage>
        <taxon>Eukaryota</taxon>
        <taxon>Fungi</taxon>
        <taxon>Dikarya</taxon>
        <taxon>Ascomycota</taxon>
        <taxon>Pezizomycotina</taxon>
        <taxon>Eurotiomycetes</taxon>
        <taxon>Eurotiomycetidae</taxon>
        <taxon>Eurotiales</taxon>
        <taxon>Aspergillaceae</taxon>
        <taxon>Penicillium</taxon>
    </lineage>
</organism>
<accession>A0A1V6SQ52</accession>
<dbReference type="OrthoDB" id="4342814at2759"/>
<dbReference type="Proteomes" id="UP000191285">
    <property type="component" value="Unassembled WGS sequence"/>
</dbReference>
<evidence type="ECO:0000313" key="2">
    <source>
        <dbReference type="EMBL" id="OQE16187.1"/>
    </source>
</evidence>
<proteinExistence type="predicted"/>